<gene>
    <name evidence="1" type="ORF">GPM918_LOCUS30386</name>
    <name evidence="2" type="ORF">SRO942_LOCUS30996</name>
</gene>
<keyword evidence="3" id="KW-1185">Reference proteome</keyword>
<proteinExistence type="predicted"/>
<comment type="caution">
    <text evidence="1">The sequence shown here is derived from an EMBL/GenBank/DDBJ whole genome shotgun (WGS) entry which is preliminary data.</text>
</comment>
<accession>A0A815GL53</accession>
<reference evidence="1" key="1">
    <citation type="submission" date="2021-02" db="EMBL/GenBank/DDBJ databases">
        <authorList>
            <person name="Nowell W R."/>
        </authorList>
    </citation>
    <scope>NUCLEOTIDE SEQUENCE</scope>
</reference>
<dbReference type="EMBL" id="CAJOBC010058169">
    <property type="protein sequence ID" value="CAF4200217.1"/>
    <property type="molecule type" value="Genomic_DNA"/>
</dbReference>
<dbReference type="AlphaFoldDB" id="A0A815GL53"/>
<dbReference type="Proteomes" id="UP000663829">
    <property type="component" value="Unassembled WGS sequence"/>
</dbReference>
<organism evidence="1 3">
    <name type="scientific">Didymodactylos carnosus</name>
    <dbReference type="NCBI Taxonomy" id="1234261"/>
    <lineage>
        <taxon>Eukaryota</taxon>
        <taxon>Metazoa</taxon>
        <taxon>Spiralia</taxon>
        <taxon>Gnathifera</taxon>
        <taxon>Rotifera</taxon>
        <taxon>Eurotatoria</taxon>
        <taxon>Bdelloidea</taxon>
        <taxon>Philodinida</taxon>
        <taxon>Philodinidae</taxon>
        <taxon>Didymodactylos</taxon>
    </lineage>
</organism>
<dbReference type="EMBL" id="CAJNOQ010014353">
    <property type="protein sequence ID" value="CAF1340037.1"/>
    <property type="molecule type" value="Genomic_DNA"/>
</dbReference>
<evidence type="ECO:0008006" key="4">
    <source>
        <dbReference type="Google" id="ProtNLM"/>
    </source>
</evidence>
<name>A0A815GL53_9BILA</name>
<protein>
    <recommendedName>
        <fullName evidence="4">SWIM-type domain-containing protein</fullName>
    </recommendedName>
</protein>
<sequence>MQRNSVAYIHNIMNANVWLQQHTTMSWQTFDEFSSWLYSGRLITIPMMCSCKTNLKSYVCKYALGMMIHLGYYFVQYPSKLENFGKKRGKPKKARLALMK</sequence>
<dbReference type="Proteomes" id="UP000681722">
    <property type="component" value="Unassembled WGS sequence"/>
</dbReference>
<evidence type="ECO:0000313" key="1">
    <source>
        <dbReference type="EMBL" id="CAF1340037.1"/>
    </source>
</evidence>
<evidence type="ECO:0000313" key="3">
    <source>
        <dbReference type="Proteomes" id="UP000663829"/>
    </source>
</evidence>
<evidence type="ECO:0000313" key="2">
    <source>
        <dbReference type="EMBL" id="CAF4200217.1"/>
    </source>
</evidence>